<feature type="compositionally biased region" description="Gly residues" evidence="1">
    <location>
        <begin position="1"/>
        <end position="19"/>
    </location>
</feature>
<dbReference type="Gene3D" id="1.20.1260.10">
    <property type="match status" value="1"/>
</dbReference>
<reference evidence="3" key="1">
    <citation type="submission" date="2019-03" db="EMBL/GenBank/DDBJ databases">
        <title>Afifella sp. nov., isolated from activated sludge.</title>
        <authorList>
            <person name="Li Q."/>
            <person name="Liu Y."/>
        </authorList>
    </citation>
    <scope>NUCLEOTIDE SEQUENCE</scope>
    <source>
        <strain evidence="3">L72</strain>
    </source>
</reference>
<dbReference type="Proteomes" id="UP000773614">
    <property type="component" value="Unassembled WGS sequence"/>
</dbReference>
<evidence type="ECO:0000259" key="2">
    <source>
        <dbReference type="Pfam" id="PF03713"/>
    </source>
</evidence>
<accession>A0A964T6B2</accession>
<dbReference type="OrthoDB" id="517560at2"/>
<protein>
    <submittedName>
        <fullName evidence="3">DUF305 domain-containing protein</fullName>
    </submittedName>
</protein>
<keyword evidence="4" id="KW-1185">Reference proteome</keyword>
<dbReference type="InterPro" id="IPR012347">
    <property type="entry name" value="Ferritin-like"/>
</dbReference>
<gene>
    <name evidence="3" type="ORF">E4O86_15970</name>
</gene>
<evidence type="ECO:0000313" key="4">
    <source>
        <dbReference type="Proteomes" id="UP000773614"/>
    </source>
</evidence>
<name>A0A964T6B2_9HYPH</name>
<proteinExistence type="predicted"/>
<dbReference type="Pfam" id="PF03713">
    <property type="entry name" value="DUF305"/>
    <property type="match status" value="1"/>
</dbReference>
<dbReference type="InterPro" id="IPR005183">
    <property type="entry name" value="DUF305_CopM-like"/>
</dbReference>
<dbReference type="AlphaFoldDB" id="A0A964T6B2"/>
<comment type="caution">
    <text evidence="3">The sequence shown here is derived from an EMBL/GenBank/DDBJ whole genome shotgun (WGS) entry which is preliminary data.</text>
</comment>
<dbReference type="PANTHER" id="PTHR36933">
    <property type="entry name" value="SLL0788 PROTEIN"/>
    <property type="match status" value="1"/>
</dbReference>
<evidence type="ECO:0000256" key="1">
    <source>
        <dbReference type="SAM" id="MobiDB-lite"/>
    </source>
</evidence>
<sequence length="114" mass="11956">MPGMSGGDMPGMSGGGMPGMAGSAWRGDQGPVSRAYAEANARMHAAMDIEFTGNPDHDFAQGMIAHHKGAIAMAEVLLAHGSDPELKKFAEDVISAQTAEVRFLEDWLAKNAAK</sequence>
<dbReference type="EMBL" id="SPKJ01000063">
    <property type="protein sequence ID" value="MYZ49209.1"/>
    <property type="molecule type" value="Genomic_DNA"/>
</dbReference>
<dbReference type="PANTHER" id="PTHR36933:SF1">
    <property type="entry name" value="SLL0788 PROTEIN"/>
    <property type="match status" value="1"/>
</dbReference>
<feature type="domain" description="DUF305" evidence="2">
    <location>
        <begin position="53"/>
        <end position="108"/>
    </location>
</feature>
<feature type="region of interest" description="Disordered" evidence="1">
    <location>
        <begin position="1"/>
        <end position="29"/>
    </location>
</feature>
<evidence type="ECO:0000313" key="3">
    <source>
        <dbReference type="EMBL" id="MYZ49209.1"/>
    </source>
</evidence>
<organism evidence="3 4">
    <name type="scientific">Propylenella binzhouense</name>
    <dbReference type="NCBI Taxonomy" id="2555902"/>
    <lineage>
        <taxon>Bacteria</taxon>
        <taxon>Pseudomonadati</taxon>
        <taxon>Pseudomonadota</taxon>
        <taxon>Alphaproteobacteria</taxon>
        <taxon>Hyphomicrobiales</taxon>
        <taxon>Propylenellaceae</taxon>
        <taxon>Propylenella</taxon>
    </lineage>
</organism>